<feature type="region of interest" description="Disordered" evidence="2">
    <location>
        <begin position="428"/>
        <end position="447"/>
    </location>
</feature>
<dbReference type="GO" id="GO:0005634">
    <property type="term" value="C:nucleus"/>
    <property type="evidence" value="ECO:0007669"/>
    <property type="project" value="UniProtKB-SubCell"/>
</dbReference>
<feature type="domain" description="HTH psq-type" evidence="4">
    <location>
        <begin position="15"/>
        <end position="52"/>
    </location>
</feature>
<dbReference type="InterPro" id="IPR004875">
    <property type="entry name" value="DDE_SF_endonuclease_dom"/>
</dbReference>
<dbReference type="Pfam" id="PF03184">
    <property type="entry name" value="DDE_1"/>
    <property type="match status" value="1"/>
</dbReference>
<comment type="caution">
    <text evidence="5">The sequence shown here is derived from an EMBL/GenBank/DDBJ whole genome shotgun (WGS) entry which is preliminary data.</text>
</comment>
<gene>
    <name evidence="5" type="ORF">PARMNEM_LOCUS18062</name>
</gene>
<dbReference type="Pfam" id="PF05225">
    <property type="entry name" value="HTH_psq"/>
    <property type="match status" value="1"/>
</dbReference>
<feature type="compositionally biased region" description="Basic residues" evidence="2">
    <location>
        <begin position="555"/>
        <end position="566"/>
    </location>
</feature>
<dbReference type="SUPFAM" id="SSF46689">
    <property type="entry name" value="Homeodomain-like"/>
    <property type="match status" value="1"/>
</dbReference>
<dbReference type="SUPFAM" id="SSF57903">
    <property type="entry name" value="FYVE/PHD zinc finger"/>
    <property type="match status" value="1"/>
</dbReference>
<evidence type="ECO:0000313" key="6">
    <source>
        <dbReference type="Proteomes" id="UP001314205"/>
    </source>
</evidence>
<evidence type="ECO:0000259" key="3">
    <source>
        <dbReference type="Pfam" id="PF03184"/>
    </source>
</evidence>
<keyword evidence="6" id="KW-1185">Reference proteome</keyword>
<feature type="region of interest" description="Disordered" evidence="2">
    <location>
        <begin position="545"/>
        <end position="577"/>
    </location>
</feature>
<evidence type="ECO:0000256" key="1">
    <source>
        <dbReference type="ARBA" id="ARBA00004123"/>
    </source>
</evidence>
<feature type="domain" description="DDE-1" evidence="3">
    <location>
        <begin position="225"/>
        <end position="357"/>
    </location>
</feature>
<dbReference type="CDD" id="cd15517">
    <property type="entry name" value="PHD_TCF19_like"/>
    <property type="match status" value="1"/>
</dbReference>
<dbReference type="InterPro" id="IPR050863">
    <property type="entry name" value="CenT-Element_Derived"/>
</dbReference>
<dbReference type="InterPro" id="IPR011011">
    <property type="entry name" value="Znf_FYVE_PHD"/>
</dbReference>
<organism evidence="5 6">
    <name type="scientific">Parnassius mnemosyne</name>
    <name type="common">clouded apollo</name>
    <dbReference type="NCBI Taxonomy" id="213953"/>
    <lineage>
        <taxon>Eukaryota</taxon>
        <taxon>Metazoa</taxon>
        <taxon>Ecdysozoa</taxon>
        <taxon>Arthropoda</taxon>
        <taxon>Hexapoda</taxon>
        <taxon>Insecta</taxon>
        <taxon>Pterygota</taxon>
        <taxon>Neoptera</taxon>
        <taxon>Endopterygota</taxon>
        <taxon>Lepidoptera</taxon>
        <taxon>Glossata</taxon>
        <taxon>Ditrysia</taxon>
        <taxon>Papilionoidea</taxon>
        <taxon>Papilionidae</taxon>
        <taxon>Parnassiinae</taxon>
        <taxon>Parnassini</taxon>
        <taxon>Parnassius</taxon>
        <taxon>Driopa</taxon>
    </lineage>
</organism>
<dbReference type="PANTHER" id="PTHR19303:SF74">
    <property type="entry name" value="POGO TRANSPOSABLE ELEMENT WITH KRAB DOMAIN"/>
    <property type="match status" value="1"/>
</dbReference>
<comment type="subcellular location">
    <subcellularLocation>
        <location evidence="1">Nucleus</location>
    </subcellularLocation>
</comment>
<feature type="compositionally biased region" description="Basic and acidic residues" evidence="2">
    <location>
        <begin position="545"/>
        <end position="554"/>
    </location>
</feature>
<evidence type="ECO:0008006" key="7">
    <source>
        <dbReference type="Google" id="ProtNLM"/>
    </source>
</evidence>
<dbReference type="InterPro" id="IPR009057">
    <property type="entry name" value="Homeodomain-like_sf"/>
</dbReference>
<reference evidence="5 6" key="1">
    <citation type="submission" date="2023-11" db="EMBL/GenBank/DDBJ databases">
        <authorList>
            <person name="Hedman E."/>
            <person name="Englund M."/>
            <person name="Stromberg M."/>
            <person name="Nyberg Akerstrom W."/>
            <person name="Nylinder S."/>
            <person name="Jareborg N."/>
            <person name="Kallberg Y."/>
            <person name="Kronander E."/>
        </authorList>
    </citation>
    <scope>NUCLEOTIDE SEQUENCE [LARGE SCALE GENOMIC DNA]</scope>
</reference>
<dbReference type="Proteomes" id="UP001314205">
    <property type="component" value="Unassembled WGS sequence"/>
</dbReference>
<dbReference type="Gene3D" id="3.30.40.10">
    <property type="entry name" value="Zinc/RING finger domain, C3HC4 (zinc finger)"/>
    <property type="match status" value="1"/>
</dbReference>
<dbReference type="PANTHER" id="PTHR19303">
    <property type="entry name" value="TRANSPOSON"/>
    <property type="match status" value="1"/>
</dbReference>
<sequence length="632" mass="70122">MVRNYKKKTSRGDWSEESMKDAVKNVVEGKIGYKLAAKSFSVPQTTLERKVKLARESLDKNDPMTVKFKVPLGPKEKVFTDNEEEELCKYIIDMESRLYGLTMKDLRGLVYRLAVKNNKRHPFNNEKEEAGKDWALGFLKRHPELSIRQPESTSSARAAGFNKQVVDQFFNFLGNVYDEHHLTPDRIYNCDETGISVVPKTKSKIVARKGRKQVGAITSAERGTTITVEICFSASGNFMPPMMVYPRKRMDAQLMINAAPGAWGVCSDSGWMTSELFLDWFKKFVKFSGATPEHSVLLLLDGHSTHTKNIDLINEARTHGVIILCFPPHTTHRLQVADVAYMRPLSTYYDHQIMAWLRSNPGMTVTVRQVAEIFGKAFIQASTMSTAVNGFKKCGIWPYDPTVFSETDFAPSLMTDIQLNVSDAPASDNSSLIMESSSTEPATNNNQNAPIISEAISVAATLTDAAVTPVTVETETLSRLDTAASISASTSLSTNLVTALTVLPNSMSTPEPGCSYWLDNSDLNERPRTPQQSIFGVRKKGLRELKKSGKDPATKKKRVTKKKQGAKNRSLNENSDSDIENTPCLYCKGLYLDSNEGWAACSACGKWAHCSCAGVDDEDADTVFTCEHCEQS</sequence>
<evidence type="ECO:0000313" key="5">
    <source>
        <dbReference type="EMBL" id="CAK1599157.1"/>
    </source>
</evidence>
<dbReference type="EMBL" id="CAVLGL010000104">
    <property type="protein sequence ID" value="CAK1599157.1"/>
    <property type="molecule type" value="Genomic_DNA"/>
</dbReference>
<dbReference type="AlphaFoldDB" id="A0AAV1LY98"/>
<proteinExistence type="predicted"/>
<dbReference type="InterPro" id="IPR007889">
    <property type="entry name" value="HTH_Psq"/>
</dbReference>
<evidence type="ECO:0000256" key="2">
    <source>
        <dbReference type="SAM" id="MobiDB-lite"/>
    </source>
</evidence>
<name>A0AAV1LY98_9NEOP</name>
<dbReference type="GO" id="GO:0003677">
    <property type="term" value="F:DNA binding"/>
    <property type="evidence" value="ECO:0007669"/>
    <property type="project" value="InterPro"/>
</dbReference>
<dbReference type="Gene3D" id="1.10.10.60">
    <property type="entry name" value="Homeodomain-like"/>
    <property type="match status" value="1"/>
</dbReference>
<protein>
    <recommendedName>
        <fullName evidence="7">Transposase</fullName>
    </recommendedName>
</protein>
<evidence type="ECO:0000259" key="4">
    <source>
        <dbReference type="Pfam" id="PF05225"/>
    </source>
</evidence>
<dbReference type="InterPro" id="IPR013083">
    <property type="entry name" value="Znf_RING/FYVE/PHD"/>
</dbReference>
<accession>A0AAV1LY98</accession>